<dbReference type="OrthoDB" id="25353at2"/>
<dbReference type="EMBL" id="FWWT01000008">
    <property type="protein sequence ID" value="SMB82967.1"/>
    <property type="molecule type" value="Genomic_DNA"/>
</dbReference>
<dbReference type="InterPro" id="IPR023753">
    <property type="entry name" value="FAD/NAD-binding_dom"/>
</dbReference>
<evidence type="ECO:0000259" key="1">
    <source>
        <dbReference type="Pfam" id="PF07992"/>
    </source>
</evidence>
<accession>A0A1W1UPF8</accession>
<sequence length="364" mass="41236">MKVAIMGAGLAGLACAITLEKFGIEPIIFEDREQVGDRFKNGEIILSLMNRPVRDALAYLSENYEIFLSPIGNIKAMNVFSENNQATIEGQLGFSNIRGRHQDSMEAQLARQVKSKIFFNSKFTYEELLKDFTHVILATGDAAYAKEIQNFKEDLTVTLKGAIVEGNFNCFKVASWLDSRFAPQGYGYMIPLSKTEANIVIAYPEYPENQKNNLEEMWKLYFQKVCKDIKQDLKIVDNFEVNKYIIGTCQYPRIGNTFFVGNNFGSIMPFLGFGQYVAILTGIYAAMDLCGQGSYEELTKPLKKAYTNSLVLRRAMEKLDNKALDTLVKSLDSKIIEKVFNTSSFDPLRYVSYILRPLVKNTLK</sequence>
<dbReference type="AlphaFoldDB" id="A0A1W1UPF8"/>
<dbReference type="Proteomes" id="UP000192731">
    <property type="component" value="Unassembled WGS sequence"/>
</dbReference>
<organism evidence="2 3">
    <name type="scientific">Desulfonispora thiosulfatigenes DSM 11270</name>
    <dbReference type="NCBI Taxonomy" id="656914"/>
    <lineage>
        <taxon>Bacteria</taxon>
        <taxon>Bacillati</taxon>
        <taxon>Bacillota</taxon>
        <taxon>Clostridia</taxon>
        <taxon>Eubacteriales</taxon>
        <taxon>Peptococcaceae</taxon>
        <taxon>Desulfonispora</taxon>
    </lineage>
</organism>
<dbReference type="Gene3D" id="3.50.50.60">
    <property type="entry name" value="FAD/NAD(P)-binding domain"/>
    <property type="match status" value="1"/>
</dbReference>
<proteinExistence type="predicted"/>
<feature type="domain" description="FAD/NAD(P)-binding" evidence="1">
    <location>
        <begin position="1"/>
        <end position="151"/>
    </location>
</feature>
<dbReference type="InterPro" id="IPR036188">
    <property type="entry name" value="FAD/NAD-bd_sf"/>
</dbReference>
<dbReference type="GO" id="GO:0016491">
    <property type="term" value="F:oxidoreductase activity"/>
    <property type="evidence" value="ECO:0007669"/>
    <property type="project" value="InterPro"/>
</dbReference>
<dbReference type="STRING" id="656914.SAMN00017405_0988"/>
<protein>
    <submittedName>
        <fullName evidence="2">Dehydrogenase (Flavoprotein)</fullName>
    </submittedName>
</protein>
<evidence type="ECO:0000313" key="3">
    <source>
        <dbReference type="Proteomes" id="UP000192731"/>
    </source>
</evidence>
<dbReference type="SUPFAM" id="SSF51905">
    <property type="entry name" value="FAD/NAD(P)-binding domain"/>
    <property type="match status" value="1"/>
</dbReference>
<evidence type="ECO:0000313" key="2">
    <source>
        <dbReference type="EMBL" id="SMB82967.1"/>
    </source>
</evidence>
<dbReference type="PROSITE" id="PS51257">
    <property type="entry name" value="PROKAR_LIPOPROTEIN"/>
    <property type="match status" value="1"/>
</dbReference>
<dbReference type="PRINTS" id="PR00411">
    <property type="entry name" value="PNDRDTASEI"/>
</dbReference>
<dbReference type="Pfam" id="PF07992">
    <property type="entry name" value="Pyr_redox_2"/>
    <property type="match status" value="1"/>
</dbReference>
<reference evidence="2 3" key="1">
    <citation type="submission" date="2017-04" db="EMBL/GenBank/DDBJ databases">
        <authorList>
            <person name="Afonso C.L."/>
            <person name="Miller P.J."/>
            <person name="Scott M.A."/>
            <person name="Spackman E."/>
            <person name="Goraichik I."/>
            <person name="Dimitrov K.M."/>
            <person name="Suarez D.L."/>
            <person name="Swayne D.E."/>
        </authorList>
    </citation>
    <scope>NUCLEOTIDE SEQUENCE [LARGE SCALE GENOMIC DNA]</scope>
    <source>
        <strain evidence="2 3">DSM 11270</strain>
    </source>
</reference>
<dbReference type="RefSeq" id="WP_084052234.1">
    <property type="nucleotide sequence ID" value="NZ_FWWT01000008.1"/>
</dbReference>
<gene>
    <name evidence="2" type="ORF">SAMN00017405_0988</name>
</gene>
<keyword evidence="3" id="KW-1185">Reference proteome</keyword>
<name>A0A1W1UPF8_DESTI</name>